<protein>
    <recommendedName>
        <fullName evidence="6">Peptide hydrolase</fullName>
        <ecNumber evidence="6">3.4.-.-</ecNumber>
    </recommendedName>
</protein>
<dbReference type="GO" id="GO:0016603">
    <property type="term" value="F:glutaminyl-peptide cyclotransferase activity"/>
    <property type="evidence" value="ECO:0007669"/>
    <property type="project" value="InterPro"/>
</dbReference>
<dbReference type="GO" id="GO:0006508">
    <property type="term" value="P:proteolysis"/>
    <property type="evidence" value="ECO:0007669"/>
    <property type="project" value="UniProtKB-KW"/>
</dbReference>
<comment type="similarity">
    <text evidence="6">Belongs to the peptidase M28 family.</text>
</comment>
<feature type="binding site" evidence="4">
    <location>
        <position position="207"/>
    </location>
    <ligand>
        <name>substrate</name>
    </ligand>
</feature>
<feature type="transmembrane region" description="Helical" evidence="8">
    <location>
        <begin position="558"/>
        <end position="587"/>
    </location>
</feature>
<feature type="region of interest" description="Disordered" evidence="7">
    <location>
        <begin position="1"/>
        <end position="77"/>
    </location>
</feature>
<feature type="compositionally biased region" description="Low complexity" evidence="7">
    <location>
        <begin position="60"/>
        <end position="73"/>
    </location>
</feature>
<evidence type="ECO:0000256" key="6">
    <source>
        <dbReference type="RuleBase" id="RU361240"/>
    </source>
</evidence>
<dbReference type="GO" id="GO:0006281">
    <property type="term" value="P:DNA repair"/>
    <property type="evidence" value="ECO:0007669"/>
    <property type="project" value="InterPro"/>
</dbReference>
<sequence>MEQGPSDSEEERQVKEGIRLSIMDQGSRPDASSPKASKLKTKRDADDQLDKGPTKRSRTSKSFSSQPSSPTLSNITMAFPNGALRITRTPGRRDQKNCINLGDLIHKVHLVSACIYAFFIARDELFRYLPLSHSSDDVPVYIGRDSNPNMDELVSLAAVREGITIGDKLTKKQLESIGPMLRQLCHERYGKNCHAFYAWGSGSCHSKILVLVYPTFLRLVITSCNMMDVDTELNDNHWYIHDVPKLAPRKKSTSNFETELLAHLQALGTPQEFIDSIQNQYDYSAVKVRLVTSVPGVHSGAKAEKHGLLRLRRVIMDLGLKLPRAKSKEELQLEICTASIGNLNAKWLDGFFDCAIGRSFLEVPEPAEDCAVPQELRIFYPTTEDVNDVTGEPQAGSANIGCHTRPWASAPKAVKDLFHHYHSKDAGRIFHEKLLIAYNPKDGTGLPYYVYVGSANLSQSAWGALEQDKKGNEATCDLKVTKTMNFECGVVVPGEVLESLFEPGTEGWQEGIVPYLQTAEKYDLVRDKPWNDPQWVQDFKEDWRQPGRPFPLRRATRFFLQSLVMARLATFFLIAVLLAPVLAYTALSDEQLRRIPSAGADFNIHNAAGLLAPILIPRVPDTPGSDAVQQHFVNFFATHLPSWTISFHNHTATTPATGTKLVNFRNLILRRDPPGSSTGDVSRLTLAAHYDSLYRPEGFIGATDSAAPCAMLLHVARSVDEALTKHWMANDGLDEDKGVQILLLDGEEAWVSWTDEDSTYGSRALAEHWETEVHPALSVFKHPIDSISLFVLLDLLGAPEPRVPSYFSSTHWAYEHLAEIEARMRKLKLLETTPKSLFLPESRKEVFHAGFISDDHVPFMHRGVDILHVIPTPFPWFWHKMEDDAEHLDDPTMQDWSKLITAFVAEWMDLEGHLPVWEKQAADPYEKTEL</sequence>
<evidence type="ECO:0000256" key="8">
    <source>
        <dbReference type="SAM" id="Phobius"/>
    </source>
</evidence>
<keyword evidence="6" id="KW-0645">Protease</keyword>
<organism evidence="10 11">
    <name type="scientific">Gnomoniopsis smithogilvyi</name>
    <dbReference type="NCBI Taxonomy" id="1191159"/>
    <lineage>
        <taxon>Eukaryota</taxon>
        <taxon>Fungi</taxon>
        <taxon>Dikarya</taxon>
        <taxon>Ascomycota</taxon>
        <taxon>Pezizomycotina</taxon>
        <taxon>Sordariomycetes</taxon>
        <taxon>Sordariomycetidae</taxon>
        <taxon>Diaporthales</taxon>
        <taxon>Gnomoniaceae</taxon>
        <taxon>Gnomoniopsis</taxon>
    </lineage>
</organism>
<dbReference type="Gene3D" id="3.30.870.10">
    <property type="entry name" value="Endonuclease Chain A"/>
    <property type="match status" value="2"/>
</dbReference>
<dbReference type="Proteomes" id="UP001140453">
    <property type="component" value="Unassembled WGS sequence"/>
</dbReference>
<dbReference type="GO" id="GO:0005634">
    <property type="term" value="C:nucleus"/>
    <property type="evidence" value="ECO:0007669"/>
    <property type="project" value="InterPro"/>
</dbReference>
<dbReference type="Pfam" id="PF04389">
    <property type="entry name" value="Peptidase_M28"/>
    <property type="match status" value="1"/>
</dbReference>
<keyword evidence="8" id="KW-1133">Transmembrane helix</keyword>
<dbReference type="InterPro" id="IPR010347">
    <property type="entry name" value="Tdp1"/>
</dbReference>
<dbReference type="EC" id="3.4.-.-" evidence="6"/>
<evidence type="ECO:0000313" key="10">
    <source>
        <dbReference type="EMBL" id="KAJ4394030.1"/>
    </source>
</evidence>
<evidence type="ECO:0000256" key="4">
    <source>
        <dbReference type="PIRSR" id="PIRSR610347-2"/>
    </source>
</evidence>
<keyword evidence="11" id="KW-1185">Reference proteome</keyword>
<dbReference type="InterPro" id="IPR007484">
    <property type="entry name" value="Peptidase_M28"/>
</dbReference>
<dbReference type="PANTHER" id="PTHR12283">
    <property type="entry name" value="GLUTAMINYL-PEPTIDE CYCLOTRANSFERASE"/>
    <property type="match status" value="1"/>
</dbReference>
<dbReference type="OrthoDB" id="3907302at2759"/>
<dbReference type="PROSITE" id="PS50035">
    <property type="entry name" value="PLD"/>
    <property type="match status" value="1"/>
</dbReference>
<evidence type="ECO:0000313" key="11">
    <source>
        <dbReference type="Proteomes" id="UP001140453"/>
    </source>
</evidence>
<dbReference type="EMBL" id="JAPEVB010000002">
    <property type="protein sequence ID" value="KAJ4394030.1"/>
    <property type="molecule type" value="Genomic_DNA"/>
</dbReference>
<dbReference type="InterPro" id="IPR037457">
    <property type="entry name" value="M28_QC"/>
</dbReference>
<comment type="caution">
    <text evidence="10">The sequence shown here is derived from an EMBL/GenBank/DDBJ whole genome shotgun (WGS) entry which is preliminary data.</text>
</comment>
<dbReference type="Pfam" id="PF06087">
    <property type="entry name" value="Tyr-DNA_phospho"/>
    <property type="match status" value="1"/>
</dbReference>
<keyword evidence="6" id="KW-0378">Hydrolase</keyword>
<dbReference type="InterPro" id="IPR001736">
    <property type="entry name" value="PLipase_D/transphosphatidylase"/>
</dbReference>
<evidence type="ECO:0000256" key="5">
    <source>
        <dbReference type="PIRSR" id="PIRSR610347-3"/>
    </source>
</evidence>
<keyword evidence="8" id="KW-0812">Transmembrane</keyword>
<proteinExistence type="inferred from homology"/>
<keyword evidence="6" id="KW-0479">Metal-binding</keyword>
<name>A0A9W9CYE9_9PEZI</name>
<dbReference type="GO" id="GO:0008270">
    <property type="term" value="F:zinc ion binding"/>
    <property type="evidence" value="ECO:0007669"/>
    <property type="project" value="TreeGrafter"/>
</dbReference>
<evidence type="ECO:0000259" key="9">
    <source>
        <dbReference type="PROSITE" id="PS50035"/>
    </source>
</evidence>
<evidence type="ECO:0000256" key="1">
    <source>
        <dbReference type="ARBA" id="ARBA00022679"/>
    </source>
</evidence>
<dbReference type="Gene3D" id="3.40.630.10">
    <property type="entry name" value="Zn peptidases"/>
    <property type="match status" value="1"/>
</dbReference>
<dbReference type="InterPro" id="IPR040234">
    <property type="entry name" value="QC/QCL"/>
</dbReference>
<dbReference type="AlphaFoldDB" id="A0A9W9CYE9"/>
<keyword evidence="2" id="KW-0012">Acyltransferase</keyword>
<evidence type="ECO:0000256" key="3">
    <source>
        <dbReference type="PIRSR" id="PIRSR610347-1"/>
    </source>
</evidence>
<feature type="compositionally biased region" description="Basic and acidic residues" evidence="7">
    <location>
        <begin position="42"/>
        <end position="53"/>
    </location>
</feature>
<accession>A0A9W9CYE9</accession>
<keyword evidence="1" id="KW-0808">Transferase</keyword>
<feature type="binding site" evidence="4">
    <location>
        <position position="433"/>
    </location>
    <ligand>
        <name>substrate</name>
    </ligand>
</feature>
<feature type="active site" description="Proton donor/acceptor" evidence="3">
    <location>
        <position position="431"/>
    </location>
</feature>
<evidence type="ECO:0000256" key="7">
    <source>
        <dbReference type="SAM" id="MobiDB-lite"/>
    </source>
</evidence>
<dbReference type="PANTHER" id="PTHR12283:SF6">
    <property type="entry name" value="GLUTAMINYL-PEPTIDE CYCLOTRANSFERASE-RELATED"/>
    <property type="match status" value="1"/>
</dbReference>
<keyword evidence="8" id="KW-0472">Membrane</keyword>
<dbReference type="SUPFAM" id="SSF56024">
    <property type="entry name" value="Phospholipase D/nuclease"/>
    <property type="match status" value="2"/>
</dbReference>
<feature type="domain" description="PLD phosphodiesterase" evidence="9">
    <location>
        <begin position="426"/>
        <end position="461"/>
    </location>
</feature>
<reference evidence="10" key="1">
    <citation type="submission" date="2022-10" db="EMBL/GenBank/DDBJ databases">
        <title>Tapping the CABI collections for fungal endophytes: first genome assemblies for Collariella, Neodidymelliopsis, Ascochyta clinopodiicola, Didymella pomorum, Didymosphaeria variabile, Neocosmospora piperis and Neocucurbitaria cava.</title>
        <authorList>
            <person name="Hill R."/>
        </authorList>
    </citation>
    <scope>NUCLEOTIDE SEQUENCE</scope>
    <source>
        <strain evidence="10">IMI 355082</strain>
    </source>
</reference>
<keyword evidence="6" id="KW-0862">Zinc</keyword>
<dbReference type="SUPFAM" id="SSF53187">
    <property type="entry name" value="Zn-dependent exopeptidases"/>
    <property type="match status" value="1"/>
</dbReference>
<feature type="active site" description="Nucleophile" evidence="3">
    <location>
        <position position="205"/>
    </location>
</feature>
<dbReference type="CDD" id="cd03880">
    <property type="entry name" value="M28_QC_like"/>
    <property type="match status" value="1"/>
</dbReference>
<dbReference type="GO" id="GO:0008233">
    <property type="term" value="F:peptidase activity"/>
    <property type="evidence" value="ECO:0007669"/>
    <property type="project" value="UniProtKB-KW"/>
</dbReference>
<evidence type="ECO:0000256" key="2">
    <source>
        <dbReference type="ARBA" id="ARBA00023315"/>
    </source>
</evidence>
<feature type="site" description="Interaction with DNA" evidence="5">
    <location>
        <position position="458"/>
    </location>
</feature>
<gene>
    <name evidence="10" type="ORF">N0V93_003247</name>
</gene>
<dbReference type="GO" id="GO:0008081">
    <property type="term" value="F:phosphoric diester hydrolase activity"/>
    <property type="evidence" value="ECO:0007669"/>
    <property type="project" value="InterPro"/>
</dbReference>